<reference evidence="2" key="1">
    <citation type="submission" date="2022-03" db="EMBL/GenBank/DDBJ databases">
        <title>Identification of a novel bacterium isolated from mangrove sediments.</title>
        <authorList>
            <person name="Pan X."/>
        </authorList>
    </citation>
    <scope>NUCLEOTIDE SEQUENCE</scope>
    <source>
        <strain evidence="2">B2580</strain>
    </source>
</reference>
<comment type="caution">
    <text evidence="2">The sequence shown here is derived from an EMBL/GenBank/DDBJ whole genome shotgun (WGS) entry which is preliminary data.</text>
</comment>
<keyword evidence="1" id="KW-1133">Transmembrane helix</keyword>
<gene>
    <name evidence="2" type="ORF">MTR64_12420</name>
</gene>
<keyword evidence="1" id="KW-0812">Transmembrane</keyword>
<keyword evidence="1" id="KW-0472">Membrane</keyword>
<organism evidence="2 3">
    <name type="scientific">Novosphingobium album</name>
    <name type="common">ex Hu et al. 2023</name>
    <dbReference type="NCBI Taxonomy" id="2930093"/>
    <lineage>
        <taxon>Bacteria</taxon>
        <taxon>Pseudomonadati</taxon>
        <taxon>Pseudomonadota</taxon>
        <taxon>Alphaproteobacteria</taxon>
        <taxon>Sphingomonadales</taxon>
        <taxon>Sphingomonadaceae</taxon>
        <taxon>Novosphingobium</taxon>
    </lineage>
</organism>
<evidence type="ECO:0000313" key="2">
    <source>
        <dbReference type="EMBL" id="MCJ2179378.1"/>
    </source>
</evidence>
<evidence type="ECO:0000256" key="1">
    <source>
        <dbReference type="SAM" id="Phobius"/>
    </source>
</evidence>
<name>A0ABT0B2V6_9SPHN</name>
<feature type="transmembrane region" description="Helical" evidence="1">
    <location>
        <begin position="26"/>
        <end position="45"/>
    </location>
</feature>
<accession>A0ABT0B2V6</accession>
<dbReference type="RefSeq" id="WP_243994291.1">
    <property type="nucleotide sequence ID" value="NZ_JALHLE010000018.1"/>
</dbReference>
<proteinExistence type="predicted"/>
<dbReference type="EMBL" id="JALHLE010000018">
    <property type="protein sequence ID" value="MCJ2179378.1"/>
    <property type="molecule type" value="Genomic_DNA"/>
</dbReference>
<dbReference type="Proteomes" id="UP001162880">
    <property type="component" value="Unassembled WGS sequence"/>
</dbReference>
<feature type="transmembrane region" description="Helical" evidence="1">
    <location>
        <begin position="57"/>
        <end position="75"/>
    </location>
</feature>
<protein>
    <submittedName>
        <fullName evidence="2">Uncharacterized protein</fullName>
    </submittedName>
</protein>
<sequence>MGLLLVLAGCAHQVSSAVEPEAPGFLLGVWHGFIFPFAWVASLFTDVTIYAVPNNGGWYNFGYFIGIMFLGVGAHRGKRVVYRERVIEMNGPIIDQ</sequence>
<keyword evidence="3" id="KW-1185">Reference proteome</keyword>
<evidence type="ECO:0000313" key="3">
    <source>
        <dbReference type="Proteomes" id="UP001162880"/>
    </source>
</evidence>